<reference evidence="3 4" key="2">
    <citation type="submission" date="2016-01" db="EMBL/GenBank/DDBJ databases">
        <title>Microcella alkaliphila JAM AC0309 whole genome shotgun sequence.</title>
        <authorList>
            <person name="Kurata A."/>
            <person name="Hirose Y."/>
            <person name="Kishimoto N."/>
            <person name="Kobayashi T."/>
        </authorList>
    </citation>
    <scope>NUCLEOTIDE SEQUENCE [LARGE SCALE GENOMIC DNA]</scope>
    <source>
        <strain evidence="3 4">JAM AC0309</strain>
    </source>
</reference>
<dbReference type="AlphaFoldDB" id="A0A0U5BRV7"/>
<dbReference type="Pfam" id="PF13193">
    <property type="entry name" value="AMP-binding_C"/>
    <property type="match status" value="1"/>
</dbReference>
<accession>A0A0U5BRV7</accession>
<dbReference type="InterPro" id="IPR025110">
    <property type="entry name" value="AMP-bd_C"/>
</dbReference>
<evidence type="ECO:0000259" key="1">
    <source>
        <dbReference type="Pfam" id="PF00501"/>
    </source>
</evidence>
<dbReference type="KEGG" id="malk:MalAC0309_2601"/>
<dbReference type="PANTHER" id="PTHR43767:SF1">
    <property type="entry name" value="NONRIBOSOMAL PEPTIDE SYNTHASE PES1 (EUROFUNG)-RELATED"/>
    <property type="match status" value="1"/>
</dbReference>
<dbReference type="GO" id="GO:0016878">
    <property type="term" value="F:acid-thiol ligase activity"/>
    <property type="evidence" value="ECO:0007669"/>
    <property type="project" value="UniProtKB-ARBA"/>
</dbReference>
<name>A0A0U5BRV7_9MICO</name>
<evidence type="ECO:0000313" key="3">
    <source>
        <dbReference type="EMBL" id="BAU33436.1"/>
    </source>
</evidence>
<keyword evidence="3" id="KW-0436">Ligase</keyword>
<feature type="domain" description="AMP-dependent synthetase/ligase" evidence="1">
    <location>
        <begin position="47"/>
        <end position="217"/>
    </location>
</feature>
<dbReference type="SUPFAM" id="SSF56801">
    <property type="entry name" value="Acetyl-CoA synthetase-like"/>
    <property type="match status" value="1"/>
</dbReference>
<reference evidence="4" key="1">
    <citation type="submission" date="2015-12" db="EMBL/GenBank/DDBJ databases">
        <authorList>
            <person name="Shamseldin A."/>
            <person name="Moawad H."/>
            <person name="Abd El-Rahim W.M."/>
            <person name="Sadowsky M.J."/>
        </authorList>
    </citation>
    <scope>NUCLEOTIDE SEQUENCE [LARGE SCALE GENOMIC DNA]</scope>
    <source>
        <strain evidence="4">JAM AC0309</strain>
    </source>
</reference>
<dbReference type="Proteomes" id="UP000218965">
    <property type="component" value="Chromosome"/>
</dbReference>
<dbReference type="Gene3D" id="3.40.50.12780">
    <property type="entry name" value="N-terminal domain of ligase-like"/>
    <property type="match status" value="1"/>
</dbReference>
<dbReference type="Pfam" id="PF00501">
    <property type="entry name" value="AMP-binding"/>
    <property type="match status" value="1"/>
</dbReference>
<gene>
    <name evidence="3" type="ORF">MalAC0309_2601</name>
</gene>
<dbReference type="EMBL" id="AP017315">
    <property type="protein sequence ID" value="BAU33436.1"/>
    <property type="molecule type" value="Genomic_DNA"/>
</dbReference>
<evidence type="ECO:0000259" key="2">
    <source>
        <dbReference type="Pfam" id="PF13193"/>
    </source>
</evidence>
<sequence>MTRPLAVVDSADPLACLAALRHALAGDGPAVLFRGGGVNPVHTAPLEVEQRIALVVETSGTTGRPKRVALSADAVLASAAASTGALGEPGQWMLALPVHYIAGSNVLARSLASGVDPVPIAPGRMGAADVLTAIGRFTEKHRYTALVPAQLSRLLDEADENAEVAAALAGFDRILVGGQATPAALIDRARAHGWAITRTYGSSETCGGVVYDGVPIGQTEVRIADGRVELGGPTLAEYYLGDPERTADAFVEHDQQRWYRTDDAGEVVDGVLRVTGRIDDVIVSGGVKVRLAAVERLVREQPGLADAVVVAGHHVEWGEVPVVVTAARPDRDALRRVVGAALGPEARPDRIVTVGALPLLPSGKPDRLAAARLVAGAGAGSSGS</sequence>
<dbReference type="InterPro" id="IPR045851">
    <property type="entry name" value="AMP-bd_C_sf"/>
</dbReference>
<dbReference type="OrthoDB" id="9803968at2"/>
<dbReference type="InterPro" id="IPR000873">
    <property type="entry name" value="AMP-dep_synth/lig_dom"/>
</dbReference>
<organism evidence="3 4">
    <name type="scientific">Microcella alkaliphila</name>
    <dbReference type="NCBI Taxonomy" id="279828"/>
    <lineage>
        <taxon>Bacteria</taxon>
        <taxon>Bacillati</taxon>
        <taxon>Actinomycetota</taxon>
        <taxon>Actinomycetes</taxon>
        <taxon>Micrococcales</taxon>
        <taxon>Microbacteriaceae</taxon>
        <taxon>Microcella</taxon>
    </lineage>
</organism>
<dbReference type="RefSeq" id="WP_096423150.1">
    <property type="nucleotide sequence ID" value="NZ_AP017315.1"/>
</dbReference>
<feature type="domain" description="AMP-binding enzyme C-terminal" evidence="2">
    <location>
        <begin position="294"/>
        <end position="364"/>
    </location>
</feature>
<dbReference type="Gene3D" id="3.30.300.30">
    <property type="match status" value="1"/>
</dbReference>
<protein>
    <submittedName>
        <fullName evidence="3">O-succinylbenzoate-CoA ligase</fullName>
    </submittedName>
</protein>
<dbReference type="InterPro" id="IPR050237">
    <property type="entry name" value="ATP-dep_AMP-bd_enzyme"/>
</dbReference>
<dbReference type="InterPro" id="IPR042099">
    <property type="entry name" value="ANL_N_sf"/>
</dbReference>
<evidence type="ECO:0000313" key="4">
    <source>
        <dbReference type="Proteomes" id="UP000218965"/>
    </source>
</evidence>
<proteinExistence type="predicted"/>
<dbReference type="PANTHER" id="PTHR43767">
    <property type="entry name" value="LONG-CHAIN-FATTY-ACID--COA LIGASE"/>
    <property type="match status" value="1"/>
</dbReference>